<dbReference type="OrthoDB" id="1727941at2759"/>
<reference evidence="1 2" key="1">
    <citation type="journal article" date="2018" name="Mol. Plant">
        <title>The genome of Artemisia annua provides insight into the evolution of Asteraceae family and artemisinin biosynthesis.</title>
        <authorList>
            <person name="Shen Q."/>
            <person name="Zhang L."/>
            <person name="Liao Z."/>
            <person name="Wang S."/>
            <person name="Yan T."/>
            <person name="Shi P."/>
            <person name="Liu M."/>
            <person name="Fu X."/>
            <person name="Pan Q."/>
            <person name="Wang Y."/>
            <person name="Lv Z."/>
            <person name="Lu X."/>
            <person name="Zhang F."/>
            <person name="Jiang W."/>
            <person name="Ma Y."/>
            <person name="Chen M."/>
            <person name="Hao X."/>
            <person name="Li L."/>
            <person name="Tang Y."/>
            <person name="Lv G."/>
            <person name="Zhou Y."/>
            <person name="Sun X."/>
            <person name="Brodelius P.E."/>
            <person name="Rose J.K.C."/>
            <person name="Tang K."/>
        </authorList>
    </citation>
    <scope>NUCLEOTIDE SEQUENCE [LARGE SCALE GENOMIC DNA]</scope>
    <source>
        <strain evidence="2">cv. Huhao1</strain>
        <tissue evidence="1">Leaf</tissue>
    </source>
</reference>
<sequence>MAQVVHSILYVDNKLLKSWRYLIFKKFKFFRNNGNASPKNDGCFGRSSGCLFVHQPFFHNDMKNFGDVGGGILGCRGFH</sequence>
<dbReference type="EMBL" id="PKPP01000987">
    <property type="protein sequence ID" value="PWA86738.1"/>
    <property type="molecule type" value="Genomic_DNA"/>
</dbReference>
<comment type="caution">
    <text evidence="1">The sequence shown here is derived from an EMBL/GenBank/DDBJ whole genome shotgun (WGS) entry which is preliminary data.</text>
</comment>
<keyword evidence="2" id="KW-1185">Reference proteome</keyword>
<proteinExistence type="predicted"/>
<dbReference type="Proteomes" id="UP000245207">
    <property type="component" value="Unassembled WGS sequence"/>
</dbReference>
<evidence type="ECO:0000313" key="1">
    <source>
        <dbReference type="EMBL" id="PWA86738.1"/>
    </source>
</evidence>
<name>A0A2U1PLW1_ARTAN</name>
<organism evidence="1 2">
    <name type="scientific">Artemisia annua</name>
    <name type="common">Sweet wormwood</name>
    <dbReference type="NCBI Taxonomy" id="35608"/>
    <lineage>
        <taxon>Eukaryota</taxon>
        <taxon>Viridiplantae</taxon>
        <taxon>Streptophyta</taxon>
        <taxon>Embryophyta</taxon>
        <taxon>Tracheophyta</taxon>
        <taxon>Spermatophyta</taxon>
        <taxon>Magnoliopsida</taxon>
        <taxon>eudicotyledons</taxon>
        <taxon>Gunneridae</taxon>
        <taxon>Pentapetalae</taxon>
        <taxon>asterids</taxon>
        <taxon>campanulids</taxon>
        <taxon>Asterales</taxon>
        <taxon>Asteraceae</taxon>
        <taxon>Asteroideae</taxon>
        <taxon>Anthemideae</taxon>
        <taxon>Artemisiinae</taxon>
        <taxon>Artemisia</taxon>
    </lineage>
</organism>
<accession>A0A2U1PLW1</accession>
<dbReference type="STRING" id="35608.A0A2U1PLW1"/>
<evidence type="ECO:0000313" key="2">
    <source>
        <dbReference type="Proteomes" id="UP000245207"/>
    </source>
</evidence>
<dbReference type="AlphaFoldDB" id="A0A2U1PLW1"/>
<gene>
    <name evidence="1" type="ORF">CTI12_AA138140</name>
</gene>
<protein>
    <submittedName>
        <fullName evidence="1">Argonaute/Dicer protein, PAZ</fullName>
    </submittedName>
</protein>